<keyword evidence="3" id="KW-1185">Reference proteome</keyword>
<dbReference type="AlphaFoldDB" id="A0AAN7VMZ7"/>
<dbReference type="InterPro" id="IPR053317">
    <property type="entry name" value="Tubulin_polyglutamylase"/>
</dbReference>
<name>A0AAN7VMZ7_9COLE</name>
<protein>
    <recommendedName>
        <fullName evidence="4">Tubulin polyglutamylase TTLL6</fullName>
    </recommendedName>
</protein>
<evidence type="ECO:0000256" key="1">
    <source>
        <dbReference type="SAM" id="Phobius"/>
    </source>
</evidence>
<comment type="caution">
    <text evidence="2">The sequence shown here is derived from an EMBL/GenBank/DDBJ whole genome shotgun (WGS) entry which is preliminary data.</text>
</comment>
<evidence type="ECO:0008006" key="4">
    <source>
        <dbReference type="Google" id="ProtNLM"/>
    </source>
</evidence>
<gene>
    <name evidence="2" type="ORF">RI129_002530</name>
</gene>
<proteinExistence type="predicted"/>
<dbReference type="SUPFAM" id="SSF56059">
    <property type="entry name" value="Glutathione synthetase ATP-binding domain-like"/>
    <property type="match status" value="1"/>
</dbReference>
<accession>A0AAN7VMZ7</accession>
<feature type="transmembrane region" description="Helical" evidence="1">
    <location>
        <begin position="20"/>
        <end position="41"/>
    </location>
</feature>
<evidence type="ECO:0000313" key="2">
    <source>
        <dbReference type="EMBL" id="KAK5647638.1"/>
    </source>
</evidence>
<keyword evidence="1" id="KW-0472">Membrane</keyword>
<dbReference type="InterPro" id="IPR004344">
    <property type="entry name" value="TTL/TTLL_fam"/>
</dbReference>
<keyword evidence="1" id="KW-1133">Transmembrane helix</keyword>
<dbReference type="PANTHER" id="PTHR47113:SF1">
    <property type="entry name" value="LD09343P"/>
    <property type="match status" value="1"/>
</dbReference>
<dbReference type="EMBL" id="JAVRBK010000002">
    <property type="protein sequence ID" value="KAK5647638.1"/>
    <property type="molecule type" value="Genomic_DNA"/>
</dbReference>
<sequence>MAESETDSKKNQHQEENISIPYKTALLTVALSIVVWLTIYANPKYMHYICKKLQNETTTTQNYKKFRVYGQNPEGGYLQNVFTVLDRIGYKNDTSSSNWDLLWAHNYPFNTLYSELKNLRSHQKVNKFPGSGYITNKVELATTEMKYIPPAFRLPKDKLKLLKYVEANPKKKFVEKNNYHRNIRIRNITNINLDGNDTFVQEFVDNPLIISGYKFDIGVYVIFTSVDPLRVYIYKGDFLLRFCPVKYYPFDPKNVDKYVVGDDYLPTWDVPGLKHYYKTLGYGMAVSLNAYLRSKGKDPSVIWKQIEDSIRIVALAKEKNLVESLKRFASKNNFFEMMRFDFVVTEELKVFLMEANMSPNLSSAHFPQNRLLFEQIIFNLFGLIGLNHGSTKSALLASEEEMRVADKNIMVFPNECHSANCRQSCTSPICELCRPCLSERNRNNFLRTYLEHVNKGDCKRIYPPPMKSEEIDIYDEFEEDTPENQLQLRWFQGKCLMDASWCV</sequence>
<keyword evidence="1" id="KW-0812">Transmembrane</keyword>
<dbReference type="PANTHER" id="PTHR47113">
    <property type="entry name" value="LD09343P"/>
    <property type="match status" value="1"/>
</dbReference>
<organism evidence="2 3">
    <name type="scientific">Pyrocoelia pectoralis</name>
    <dbReference type="NCBI Taxonomy" id="417401"/>
    <lineage>
        <taxon>Eukaryota</taxon>
        <taxon>Metazoa</taxon>
        <taxon>Ecdysozoa</taxon>
        <taxon>Arthropoda</taxon>
        <taxon>Hexapoda</taxon>
        <taxon>Insecta</taxon>
        <taxon>Pterygota</taxon>
        <taxon>Neoptera</taxon>
        <taxon>Endopterygota</taxon>
        <taxon>Coleoptera</taxon>
        <taxon>Polyphaga</taxon>
        <taxon>Elateriformia</taxon>
        <taxon>Elateroidea</taxon>
        <taxon>Lampyridae</taxon>
        <taxon>Lampyrinae</taxon>
        <taxon>Pyrocoelia</taxon>
    </lineage>
</organism>
<dbReference type="Gene3D" id="3.30.470.20">
    <property type="entry name" value="ATP-grasp fold, B domain"/>
    <property type="match status" value="1"/>
</dbReference>
<reference evidence="2 3" key="1">
    <citation type="journal article" date="2024" name="Insects">
        <title>An Improved Chromosome-Level Genome Assembly of the Firefly Pyrocoelia pectoralis.</title>
        <authorList>
            <person name="Fu X."/>
            <person name="Meyer-Rochow V.B."/>
            <person name="Ballantyne L."/>
            <person name="Zhu X."/>
        </authorList>
    </citation>
    <scope>NUCLEOTIDE SEQUENCE [LARGE SCALE GENOMIC DNA]</scope>
    <source>
        <strain evidence="2">XCY_ONT2</strain>
    </source>
</reference>
<dbReference type="Pfam" id="PF03133">
    <property type="entry name" value="TTL"/>
    <property type="match status" value="1"/>
</dbReference>
<evidence type="ECO:0000313" key="3">
    <source>
        <dbReference type="Proteomes" id="UP001329430"/>
    </source>
</evidence>
<dbReference type="Proteomes" id="UP001329430">
    <property type="component" value="Chromosome 2"/>
</dbReference>
<dbReference type="PROSITE" id="PS51221">
    <property type="entry name" value="TTL"/>
    <property type="match status" value="1"/>
</dbReference>